<proteinExistence type="predicted"/>
<protein>
    <submittedName>
        <fullName evidence="3">Mfs transporter</fullName>
    </submittedName>
</protein>
<reference evidence="3" key="3">
    <citation type="journal article" date="2022" name="bioRxiv">
        <title>A global pangenome for the wheat fungal pathogen Pyrenophora tritici-repentis and prediction of effector protein structural homology.</title>
        <authorList>
            <person name="Moolhuijzen P."/>
            <person name="See P.T."/>
            <person name="Shi G."/>
            <person name="Powell H.R."/>
            <person name="Cockram J."/>
            <person name="Jorgensen L.N."/>
            <person name="Benslimane H."/>
            <person name="Strelkov S.E."/>
            <person name="Turner J."/>
            <person name="Liu Z."/>
            <person name="Moffat C.S."/>
        </authorList>
    </citation>
    <scope>NUCLEOTIDE SEQUENCE</scope>
    <source>
        <strain evidence="3">86-124</strain>
    </source>
</reference>
<accession>A0A2W1D310</accession>
<evidence type="ECO:0000313" key="4">
    <source>
        <dbReference type="Proteomes" id="UP000249757"/>
    </source>
</evidence>
<reference evidence="4" key="4">
    <citation type="journal article" date="2022" name="Microb. Genom.">
        <title>A global pangenome for the wheat fungal pathogen Pyrenophora tritici-repentis and prediction of effector protein structural homology.</title>
        <authorList>
            <person name="Moolhuijzen P.M."/>
            <person name="See P.T."/>
            <person name="Shi G."/>
            <person name="Powell H.R."/>
            <person name="Cockram J."/>
            <person name="Jorgensen L.N."/>
            <person name="Benslimane H."/>
            <person name="Strelkov S.E."/>
            <person name="Turner J."/>
            <person name="Liu Z."/>
            <person name="Moffat C.S."/>
        </authorList>
    </citation>
    <scope>NUCLEOTIDE SEQUENCE [LARGE SCALE GENOMIC DNA]</scope>
</reference>
<name>A0A2W1D310_9PLEO</name>
<feature type="transmembrane region" description="Helical" evidence="1">
    <location>
        <begin position="54"/>
        <end position="74"/>
    </location>
</feature>
<sequence length="81" mass="9185">MTLNHANVEMIPGTEIISYDASAKQTLVPVPSSDPRDPLNWGRKWKFMVMASQWLFTWIAVTGELSIAQMFPLLGKEYLSQ</sequence>
<dbReference type="AlphaFoldDB" id="A0A2W1D310"/>
<dbReference type="EMBL" id="NRDI02000004">
    <property type="protein sequence ID" value="KAI1517281.1"/>
    <property type="molecule type" value="Genomic_DNA"/>
</dbReference>
<comment type="caution">
    <text evidence="3">The sequence shown here is derived from an EMBL/GenBank/DDBJ whole genome shotgun (WGS) entry which is preliminary data.</text>
</comment>
<dbReference type="Proteomes" id="UP000245464">
    <property type="component" value="Chromosome 4"/>
</dbReference>
<organism evidence="3 4">
    <name type="scientific">Pyrenophora tritici-repentis</name>
    <dbReference type="NCBI Taxonomy" id="45151"/>
    <lineage>
        <taxon>Eukaryota</taxon>
        <taxon>Fungi</taxon>
        <taxon>Dikarya</taxon>
        <taxon>Ascomycota</taxon>
        <taxon>Pezizomycotina</taxon>
        <taxon>Dothideomycetes</taxon>
        <taxon>Pleosporomycetidae</taxon>
        <taxon>Pleosporales</taxon>
        <taxon>Pleosporineae</taxon>
        <taxon>Pleosporaceae</taxon>
        <taxon>Pyrenophora</taxon>
    </lineage>
</organism>
<evidence type="ECO:0000313" key="3">
    <source>
        <dbReference type="EMBL" id="KAI1517281.1"/>
    </source>
</evidence>
<evidence type="ECO:0000256" key="1">
    <source>
        <dbReference type="SAM" id="Phobius"/>
    </source>
</evidence>
<reference evidence="2" key="1">
    <citation type="journal article" date="2018" name="BMC Genomics">
        <title>Comparative genomics of the wheat fungal pathogen Pyrenophora tritici-repentis reveals chromosomal variations and genome plasticity.</title>
        <authorList>
            <person name="Moolhuijzen P."/>
            <person name="See P.T."/>
            <person name="Hane J.K."/>
            <person name="Shi G."/>
            <person name="Liu Z."/>
            <person name="Oliver R.P."/>
            <person name="Moffat C.S."/>
        </authorList>
    </citation>
    <scope>NUCLEOTIDE SEQUENCE [LARGE SCALE GENOMIC DNA]</scope>
    <source>
        <strain evidence="2">M4</strain>
    </source>
</reference>
<keyword evidence="4" id="KW-1185">Reference proteome</keyword>
<gene>
    <name evidence="3" type="ORF">Ptr86124_004218</name>
    <name evidence="2" type="ORF">PtrM4_093140</name>
</gene>
<dbReference type="Proteomes" id="UP000249757">
    <property type="component" value="Unassembled WGS sequence"/>
</dbReference>
<reference evidence="3" key="2">
    <citation type="submission" date="2021-05" db="EMBL/GenBank/DDBJ databases">
        <authorList>
            <person name="Moolhuijzen P.M."/>
            <person name="Moffat C.S."/>
        </authorList>
    </citation>
    <scope>NUCLEOTIDE SEQUENCE</scope>
    <source>
        <strain evidence="3">86-124</strain>
    </source>
</reference>
<dbReference type="EMBL" id="NQIK02000004">
    <property type="protein sequence ID" value="KAF7571814.1"/>
    <property type="molecule type" value="Genomic_DNA"/>
</dbReference>
<keyword evidence="1" id="KW-0472">Membrane</keyword>
<evidence type="ECO:0000313" key="2">
    <source>
        <dbReference type="EMBL" id="KAF7571814.1"/>
    </source>
</evidence>
<keyword evidence="1" id="KW-0812">Transmembrane</keyword>
<keyword evidence="1" id="KW-1133">Transmembrane helix</keyword>